<accession>A0ABM4VJV3</accession>
<gene>
    <name evidence="2" type="primary">LOC140013719</name>
</gene>
<name>A0ABM4VJV3_COFAR</name>
<evidence type="ECO:0000313" key="2">
    <source>
        <dbReference type="RefSeq" id="XP_071919812.1"/>
    </source>
</evidence>
<dbReference type="PANTHER" id="PTHR35307">
    <property type="entry name" value="PROTEIN, PUTATIVE-RELATED"/>
    <property type="match status" value="1"/>
</dbReference>
<sequence>MVFLCTSMCVFLLSLGPLNNIETWTNLAALGILVITTFVDICIQLGTEYSELHSSILSESEESRKLTAEVLKILDDGRNWGPQFVIARSVTCFPSGSLGVIMATFISVNQWFTITKFKWLAEGNDICWYSLRIPNFWIQRLEEWEESPLSVQVRGRKRKKFAQRAKILVLNICIAVQKGIIVVSKSLQTSSILCASFVLSFLNCCKRQLNPSSAASNNQNGSVPESRSDPDLGPYILLLEDEPKLPNRVLDKISSGVNQFILTGKRKQPKSLAQLLMKSTGLKGLIEFDKDQILNLNAKEPPNSWTLPLITLTSTAIALPNNEADLAAELQRSVREGLLYAGKSPGTPEKLTNFRNAADAVWVGVELHFKGLNVDLLQATNDSKKS</sequence>
<dbReference type="RefSeq" id="XP_071919812.1">
    <property type="nucleotide sequence ID" value="XM_072063711.1"/>
</dbReference>
<dbReference type="PANTHER" id="PTHR35307:SF3">
    <property type="entry name" value="DUF4220 DOMAIN-CONTAINING PROTEIN"/>
    <property type="match status" value="1"/>
</dbReference>
<organism evidence="1 2">
    <name type="scientific">Coffea arabica</name>
    <name type="common">Arabian coffee</name>
    <dbReference type="NCBI Taxonomy" id="13443"/>
    <lineage>
        <taxon>Eukaryota</taxon>
        <taxon>Viridiplantae</taxon>
        <taxon>Streptophyta</taxon>
        <taxon>Embryophyta</taxon>
        <taxon>Tracheophyta</taxon>
        <taxon>Spermatophyta</taxon>
        <taxon>Magnoliopsida</taxon>
        <taxon>eudicotyledons</taxon>
        <taxon>Gunneridae</taxon>
        <taxon>Pentapetalae</taxon>
        <taxon>asterids</taxon>
        <taxon>lamiids</taxon>
        <taxon>Gentianales</taxon>
        <taxon>Rubiaceae</taxon>
        <taxon>Ixoroideae</taxon>
        <taxon>Gardenieae complex</taxon>
        <taxon>Bertiereae - Coffeeae clade</taxon>
        <taxon>Coffeeae</taxon>
        <taxon>Coffea</taxon>
    </lineage>
</organism>
<dbReference type="Proteomes" id="UP001652660">
    <property type="component" value="Chromosome 8c"/>
</dbReference>
<dbReference type="GeneID" id="140013719"/>
<reference evidence="2" key="1">
    <citation type="submission" date="2025-08" db="UniProtKB">
        <authorList>
            <consortium name="RefSeq"/>
        </authorList>
    </citation>
    <scope>IDENTIFICATION</scope>
    <source>
        <tissue evidence="2">Leaves</tissue>
    </source>
</reference>
<evidence type="ECO:0000313" key="1">
    <source>
        <dbReference type="Proteomes" id="UP001652660"/>
    </source>
</evidence>
<keyword evidence="1" id="KW-1185">Reference proteome</keyword>
<proteinExistence type="predicted"/>
<protein>
    <submittedName>
        <fullName evidence="2">Uncharacterized protein isoform X1</fullName>
    </submittedName>
</protein>